<sequence>MSTEHAEVQEKFQIRTDLALEAREALTEDGRQTSGIVLEEWEEAGGEVRLSRVTVENSRGARTIGKPKGVYLTMEADALWKNDGGIHREIAEVLAEQILWFFARMEISPDASVLTAGLGNPEMTSDSLGPQAAGNLCITRNLRKAGRVSAIVPGVMAQTGMEAAEIIRGVVKETRPDVLLVIDALAARSVRRLGTTIQLTDTGIQPGSGVGNHRNHIDRISMGIPVLAIGVPTVVGAAAIVYDAVGQFMEEIEEQERYRIVKELVEPNLGPMYVTPKDVDEKIRRLSFTLSEGINIALVPDAYIEG</sequence>
<evidence type="ECO:0000256" key="4">
    <source>
        <dbReference type="HAMAP-Rule" id="MF_00626"/>
    </source>
</evidence>
<comment type="similarity">
    <text evidence="4">Belongs to the peptidase A25 family.</text>
</comment>
<comment type="catalytic activity">
    <reaction evidence="4">
        <text>Endopeptidase action with P4 Glu or Asp, P1 preferably Glu &gt; Asp, P1' hydrophobic and P2' Ala.</text>
        <dbReference type="EC" id="3.4.24.78"/>
    </reaction>
</comment>
<evidence type="ECO:0000313" key="5">
    <source>
        <dbReference type="EMBL" id="MCC2231577.1"/>
    </source>
</evidence>
<dbReference type="EMBL" id="JAJEQR010000033">
    <property type="protein sequence ID" value="MCC2231577.1"/>
    <property type="molecule type" value="Genomic_DNA"/>
</dbReference>
<dbReference type="SUPFAM" id="SSF53163">
    <property type="entry name" value="HybD-like"/>
    <property type="match status" value="1"/>
</dbReference>
<evidence type="ECO:0000256" key="2">
    <source>
        <dbReference type="ARBA" id="ARBA00022801"/>
    </source>
</evidence>
<evidence type="ECO:0000256" key="3">
    <source>
        <dbReference type="ARBA" id="ARBA00023145"/>
    </source>
</evidence>
<dbReference type="AlphaFoldDB" id="A0AAE3JGA8"/>
<dbReference type="Proteomes" id="UP001198182">
    <property type="component" value="Unassembled WGS sequence"/>
</dbReference>
<organism evidence="5 6">
    <name type="scientific">Hominifimenecus microfluidus</name>
    <dbReference type="NCBI Taxonomy" id="2885348"/>
    <lineage>
        <taxon>Bacteria</taxon>
        <taxon>Bacillati</taxon>
        <taxon>Bacillota</taxon>
        <taxon>Clostridia</taxon>
        <taxon>Lachnospirales</taxon>
        <taxon>Lachnospiraceae</taxon>
        <taxon>Hominifimenecus</taxon>
    </lineage>
</organism>
<accession>A0AAE3JGA8</accession>
<dbReference type="GO" id="GO:0004222">
    <property type="term" value="F:metalloendopeptidase activity"/>
    <property type="evidence" value="ECO:0007669"/>
    <property type="project" value="UniProtKB-UniRule"/>
</dbReference>
<keyword evidence="1 4" id="KW-0645">Protease</keyword>
<comment type="subunit">
    <text evidence="4">Homotetramer.</text>
</comment>
<dbReference type="EC" id="3.4.24.78" evidence="4"/>
<comment type="caution">
    <text evidence="5">The sequence shown here is derived from an EMBL/GenBank/DDBJ whole genome shotgun (WGS) entry which is preliminary data.</text>
</comment>
<dbReference type="GO" id="GO:0006508">
    <property type="term" value="P:proteolysis"/>
    <property type="evidence" value="ECO:0007669"/>
    <property type="project" value="UniProtKB-UniRule"/>
</dbReference>
<dbReference type="Pfam" id="PF03418">
    <property type="entry name" value="Peptidase_A25"/>
    <property type="match status" value="1"/>
</dbReference>
<dbReference type="Gene3D" id="3.40.50.1450">
    <property type="entry name" value="HybD-like"/>
    <property type="match status" value="1"/>
</dbReference>
<dbReference type="HAMAP" id="MF_00626">
    <property type="entry name" value="Germination_prot"/>
    <property type="match status" value="1"/>
</dbReference>
<dbReference type="RefSeq" id="WP_308454097.1">
    <property type="nucleotide sequence ID" value="NZ_JAJEQR010000033.1"/>
</dbReference>
<dbReference type="InterPro" id="IPR005080">
    <property type="entry name" value="Peptidase_A25"/>
</dbReference>
<evidence type="ECO:0000313" key="6">
    <source>
        <dbReference type="Proteomes" id="UP001198182"/>
    </source>
</evidence>
<keyword evidence="6" id="KW-1185">Reference proteome</keyword>
<proteinExistence type="inferred from homology"/>
<keyword evidence="2 4" id="KW-0378">Hydrolase</keyword>
<evidence type="ECO:0000256" key="1">
    <source>
        <dbReference type="ARBA" id="ARBA00022670"/>
    </source>
</evidence>
<feature type="propeptide" id="PRO_5041752765" evidence="4">
    <location>
        <begin position="1"/>
        <end position="17"/>
    </location>
</feature>
<gene>
    <name evidence="4 5" type="primary">gpr</name>
    <name evidence="5" type="ORF">LKD81_11300</name>
</gene>
<comment type="PTM">
    <text evidence="4">Autoproteolytically processed. The inactive tetrameric zymogen termed p46 autoprocesses to a smaller form termed p41, which is active only during spore germination.</text>
</comment>
<comment type="function">
    <text evidence="4">Initiates the rapid degradation of small, acid-soluble proteins during spore germination.</text>
</comment>
<dbReference type="GO" id="GO:0009847">
    <property type="term" value="P:spore germination"/>
    <property type="evidence" value="ECO:0007669"/>
    <property type="project" value="UniProtKB-UniRule"/>
</dbReference>
<name>A0AAE3JGA8_9FIRM</name>
<dbReference type="PIRSF" id="PIRSF019549">
    <property type="entry name" value="Peptidase_A25"/>
    <property type="match status" value="1"/>
</dbReference>
<dbReference type="NCBIfam" id="TIGR01441">
    <property type="entry name" value="GPR"/>
    <property type="match status" value="1"/>
</dbReference>
<dbReference type="InterPro" id="IPR023430">
    <property type="entry name" value="Pept_HybD-like_dom_sf"/>
</dbReference>
<feature type="chain" id="PRO_5041752764" description="Germination protease" evidence="4">
    <location>
        <begin position="18"/>
        <end position="306"/>
    </location>
</feature>
<keyword evidence="3 4" id="KW-0865">Zymogen</keyword>
<reference evidence="5" key="1">
    <citation type="submission" date="2021-10" db="EMBL/GenBank/DDBJ databases">
        <title>Anaerobic single-cell dispensing facilitates the cultivation of human gut bacteria.</title>
        <authorList>
            <person name="Afrizal A."/>
        </authorList>
    </citation>
    <scope>NUCLEOTIDE SEQUENCE</scope>
    <source>
        <strain evidence="5">CLA-AA-H215</strain>
    </source>
</reference>
<protein>
    <recommendedName>
        <fullName evidence="4">Germination protease</fullName>
        <ecNumber evidence="4">3.4.24.78</ecNumber>
    </recommendedName>
    <alternativeName>
        <fullName evidence="4">GPR endopeptidase</fullName>
    </alternativeName>
    <alternativeName>
        <fullName evidence="4">Germination proteinase</fullName>
    </alternativeName>
    <alternativeName>
        <fullName evidence="4">Spore protease</fullName>
    </alternativeName>
</protein>